<dbReference type="InterPro" id="IPR011335">
    <property type="entry name" value="Restrct_endonuc-II-like"/>
</dbReference>
<dbReference type="Proteomes" id="UP000199138">
    <property type="component" value="Unassembled WGS sequence"/>
</dbReference>
<dbReference type="GO" id="GO:0004519">
    <property type="term" value="F:endonuclease activity"/>
    <property type="evidence" value="ECO:0007669"/>
    <property type="project" value="UniProtKB-KW"/>
</dbReference>
<keyword evidence="2" id="KW-0540">Nuclease</keyword>
<evidence type="ECO:0000313" key="3">
    <source>
        <dbReference type="Proteomes" id="UP000199138"/>
    </source>
</evidence>
<evidence type="ECO:0000313" key="2">
    <source>
        <dbReference type="EMBL" id="SFU53431.1"/>
    </source>
</evidence>
<organism evidence="2 3">
    <name type="scientific">Pustulibacterium marinum</name>
    <dbReference type="NCBI Taxonomy" id="1224947"/>
    <lineage>
        <taxon>Bacteria</taxon>
        <taxon>Pseudomonadati</taxon>
        <taxon>Bacteroidota</taxon>
        <taxon>Flavobacteriia</taxon>
        <taxon>Flavobacteriales</taxon>
        <taxon>Flavobacteriaceae</taxon>
        <taxon>Pustulibacterium</taxon>
    </lineage>
</organism>
<dbReference type="CDD" id="cd01038">
    <property type="entry name" value="Endonuclease_DUF559"/>
    <property type="match status" value="1"/>
</dbReference>
<keyword evidence="2" id="KW-0378">Hydrolase</keyword>
<dbReference type="RefSeq" id="WP_093024989.1">
    <property type="nucleotide sequence ID" value="NZ_FPBK01000006.1"/>
</dbReference>
<dbReference type="InterPro" id="IPR047216">
    <property type="entry name" value="Endonuclease_DUF559_bact"/>
</dbReference>
<feature type="domain" description="DUF559" evidence="1">
    <location>
        <begin position="11"/>
        <end position="117"/>
    </location>
</feature>
<accession>A0A1I7GYB7</accession>
<evidence type="ECO:0000259" key="1">
    <source>
        <dbReference type="Pfam" id="PF04480"/>
    </source>
</evidence>
<dbReference type="EMBL" id="FPBK01000006">
    <property type="protein sequence ID" value="SFU53431.1"/>
    <property type="molecule type" value="Genomic_DNA"/>
</dbReference>
<dbReference type="OrthoDB" id="9798754at2"/>
<reference evidence="2 3" key="1">
    <citation type="submission" date="2016-10" db="EMBL/GenBank/DDBJ databases">
        <authorList>
            <person name="de Groot N.N."/>
        </authorList>
    </citation>
    <scope>NUCLEOTIDE SEQUENCE [LARGE SCALE GENOMIC DNA]</scope>
    <source>
        <strain evidence="2 3">CGMCC 1.12333</strain>
    </source>
</reference>
<dbReference type="AlphaFoldDB" id="A0A1I7GYB7"/>
<proteinExistence type="predicted"/>
<keyword evidence="3" id="KW-1185">Reference proteome</keyword>
<dbReference type="STRING" id="1224947.SAMN05216480_10694"/>
<dbReference type="Gene3D" id="3.40.960.10">
    <property type="entry name" value="VSR Endonuclease"/>
    <property type="match status" value="1"/>
</dbReference>
<sequence>MKRKIIPYNPKLTALAKELRNNSTRTEIKLWNRLKRKQFYGYDFHRQKPLLDYIADFYCYELALVIEVDGYSHQLEETYLKDVKKQQALEAVGLSVLRFTDDEVWNEFESVLYRIEDFILKFEEGIGERL</sequence>
<dbReference type="PANTHER" id="PTHR38590">
    <property type="entry name" value="BLL0828 PROTEIN"/>
    <property type="match status" value="1"/>
</dbReference>
<keyword evidence="2" id="KW-0255">Endonuclease</keyword>
<dbReference type="InterPro" id="IPR007569">
    <property type="entry name" value="DUF559"/>
</dbReference>
<dbReference type="SUPFAM" id="SSF52980">
    <property type="entry name" value="Restriction endonuclease-like"/>
    <property type="match status" value="1"/>
</dbReference>
<gene>
    <name evidence="2" type="ORF">SAMN05216480_10694</name>
</gene>
<dbReference type="PANTHER" id="PTHR38590:SF1">
    <property type="entry name" value="BLL0828 PROTEIN"/>
    <property type="match status" value="1"/>
</dbReference>
<name>A0A1I7GYB7_9FLAO</name>
<dbReference type="Pfam" id="PF04480">
    <property type="entry name" value="DUF559"/>
    <property type="match status" value="1"/>
</dbReference>
<protein>
    <submittedName>
        <fullName evidence="2">Very-short-patch-repair endonuclease</fullName>
    </submittedName>
</protein>